<organism evidence="1 2">
    <name type="scientific">Colletotrichum sojae</name>
    <dbReference type="NCBI Taxonomy" id="2175907"/>
    <lineage>
        <taxon>Eukaryota</taxon>
        <taxon>Fungi</taxon>
        <taxon>Dikarya</taxon>
        <taxon>Ascomycota</taxon>
        <taxon>Pezizomycotina</taxon>
        <taxon>Sordariomycetes</taxon>
        <taxon>Hypocreomycetidae</taxon>
        <taxon>Glomerellales</taxon>
        <taxon>Glomerellaceae</taxon>
        <taxon>Colletotrichum</taxon>
        <taxon>Colletotrichum orchidearum species complex</taxon>
    </lineage>
</organism>
<dbReference type="Proteomes" id="UP000652219">
    <property type="component" value="Unassembled WGS sequence"/>
</dbReference>
<reference evidence="1 2" key="1">
    <citation type="journal article" date="2020" name="Phytopathology">
        <title>Genome Sequence Resources of Colletotrichum truncatum, C. plurivorum, C. musicola, and C. sojae: Four Species Pathogenic to Soybean (Glycine max).</title>
        <authorList>
            <person name="Rogerio F."/>
            <person name="Boufleur T.R."/>
            <person name="Ciampi-Guillardi M."/>
            <person name="Sukno S.A."/>
            <person name="Thon M.R."/>
            <person name="Massola Junior N.S."/>
            <person name="Baroncelli R."/>
        </authorList>
    </citation>
    <scope>NUCLEOTIDE SEQUENCE [LARGE SCALE GENOMIC DNA]</scope>
    <source>
        <strain evidence="1 2">LFN0009</strain>
    </source>
</reference>
<proteinExistence type="predicted"/>
<accession>A0A8H6IRB2</accession>
<protein>
    <submittedName>
        <fullName evidence="1">Uncharacterized protein</fullName>
    </submittedName>
</protein>
<dbReference type="EMBL" id="WIGN01000452">
    <property type="protein sequence ID" value="KAF6792660.1"/>
    <property type="molecule type" value="Genomic_DNA"/>
</dbReference>
<keyword evidence="2" id="KW-1185">Reference proteome</keyword>
<evidence type="ECO:0000313" key="1">
    <source>
        <dbReference type="EMBL" id="KAF6792660.1"/>
    </source>
</evidence>
<comment type="caution">
    <text evidence="1">The sequence shown here is derived from an EMBL/GenBank/DDBJ whole genome shotgun (WGS) entry which is preliminary data.</text>
</comment>
<evidence type="ECO:0000313" key="2">
    <source>
        <dbReference type="Proteomes" id="UP000652219"/>
    </source>
</evidence>
<sequence>MIEAAGPTDRHIKFLSRRNDMTVAAVRFVALKSEIELQAMDHGPDPPAACHDAMPRSTASVSLFPTSSRALGPFGSRQWAMAFPSLRRQEQTLRLHAHGAIVSMELRTIAELDPDIELLGAWIITRLQSPFMHPPRVPALSQTRSLRLVGSKRVSEQFPVHKIDGFMAVNGRRAAP</sequence>
<dbReference type="AlphaFoldDB" id="A0A8H6IRB2"/>
<gene>
    <name evidence="1" type="ORF">CSOJ01_14130</name>
</gene>
<name>A0A8H6IRB2_9PEZI</name>